<dbReference type="Proteomes" id="UP000294853">
    <property type="component" value="Chromosome"/>
</dbReference>
<dbReference type="SUPFAM" id="SSF56281">
    <property type="entry name" value="Metallo-hydrolase/oxidoreductase"/>
    <property type="match status" value="1"/>
</dbReference>
<protein>
    <submittedName>
        <fullName evidence="1">MBL fold metallo-hydrolase</fullName>
    </submittedName>
</protein>
<dbReference type="PANTHER" id="PTHR43546">
    <property type="entry name" value="UPF0173 METAL-DEPENDENT HYDROLASE MJ1163-RELATED"/>
    <property type="match status" value="1"/>
</dbReference>
<dbReference type="InterPro" id="IPR050114">
    <property type="entry name" value="UPF0173_UPF0282_UlaG_hydrolase"/>
</dbReference>
<keyword evidence="1" id="KW-0378">Hydrolase</keyword>
<dbReference type="Pfam" id="PF13483">
    <property type="entry name" value="Lactamase_B_3"/>
    <property type="match status" value="1"/>
</dbReference>
<dbReference type="OrthoDB" id="3190691at2"/>
<name>A0A4P7IFX0_9ACTN</name>
<gene>
    <name evidence="1" type="ORF">EXE58_05150</name>
</gene>
<organism evidence="1 2">
    <name type="scientific">Nocardioides seonyuensis</name>
    <dbReference type="NCBI Taxonomy" id="2518371"/>
    <lineage>
        <taxon>Bacteria</taxon>
        <taxon>Bacillati</taxon>
        <taxon>Actinomycetota</taxon>
        <taxon>Actinomycetes</taxon>
        <taxon>Propionibacteriales</taxon>
        <taxon>Nocardioidaceae</taxon>
        <taxon>Nocardioides</taxon>
    </lineage>
</organism>
<accession>A0A4P7IFX0</accession>
<dbReference type="AlphaFoldDB" id="A0A4P7IFX0"/>
<dbReference type="GO" id="GO:0016787">
    <property type="term" value="F:hydrolase activity"/>
    <property type="evidence" value="ECO:0007669"/>
    <property type="project" value="UniProtKB-KW"/>
</dbReference>
<keyword evidence="2" id="KW-1185">Reference proteome</keyword>
<dbReference type="PANTHER" id="PTHR43546:SF3">
    <property type="entry name" value="UPF0173 METAL-DEPENDENT HYDROLASE MJ1163"/>
    <property type="match status" value="1"/>
</dbReference>
<proteinExistence type="predicted"/>
<dbReference type="KEGG" id="nsn:EXE58_05150"/>
<dbReference type="RefSeq" id="WP_135266876.1">
    <property type="nucleotide sequence ID" value="NZ_CP038436.1"/>
</dbReference>
<reference evidence="1 2" key="1">
    <citation type="submission" date="2019-03" db="EMBL/GenBank/DDBJ databases">
        <title>Three New Species of Nocardioides, Nocardioides euryhalodurans sp. nov., Nocardioides seonyuensis sp. nov. and Nocardioides eburneoflavus sp. nov. Iolated from Soil.</title>
        <authorList>
            <person name="Roh S.G."/>
            <person name="Lee C."/>
            <person name="Kim M.-K."/>
            <person name="Kim S.B."/>
        </authorList>
    </citation>
    <scope>NUCLEOTIDE SEQUENCE [LARGE SCALE GENOMIC DNA]</scope>
    <source>
        <strain evidence="1 2">MMS17-SY207-3</strain>
    </source>
</reference>
<dbReference type="InterPro" id="IPR036866">
    <property type="entry name" value="RibonucZ/Hydroxyglut_hydro"/>
</dbReference>
<dbReference type="Gene3D" id="3.60.15.10">
    <property type="entry name" value="Ribonuclease Z/Hydroxyacylglutathione hydrolase-like"/>
    <property type="match status" value="1"/>
</dbReference>
<sequence>MRITKLGHACVRLEHDDSVVVIDPGVFTDRAALDGAGAVLITHEHPDHYDADNLRASAAPIWTVADVAELIARDAPDLRERVRVVGPDQEFDGGVPVRAVGEQHAVIHPELPRVHNSGYVLRLGDLSVYHPGDALTLPEEDVDLLCLPVSAPWLKVSEAIDFARSVGAPRNLAIHDRVYSDAGLGIVDGHFDRFLSAAGQDYTRLKDGSDLD</sequence>
<evidence type="ECO:0000313" key="2">
    <source>
        <dbReference type="Proteomes" id="UP000294853"/>
    </source>
</evidence>
<dbReference type="EMBL" id="CP038436">
    <property type="protein sequence ID" value="QBX54907.1"/>
    <property type="molecule type" value="Genomic_DNA"/>
</dbReference>
<evidence type="ECO:0000313" key="1">
    <source>
        <dbReference type="EMBL" id="QBX54907.1"/>
    </source>
</evidence>